<evidence type="ECO:0000313" key="3">
    <source>
        <dbReference type="Proteomes" id="UP001139447"/>
    </source>
</evidence>
<proteinExistence type="predicted"/>
<dbReference type="EMBL" id="JALGBI010000001">
    <property type="protein sequence ID" value="MCJ0761984.1"/>
    <property type="molecule type" value="Genomic_DNA"/>
</dbReference>
<comment type="caution">
    <text evidence="2">The sequence shown here is derived from an EMBL/GenBank/DDBJ whole genome shotgun (WGS) entry which is preliminary data.</text>
</comment>
<dbReference type="RefSeq" id="WP_243303829.1">
    <property type="nucleotide sequence ID" value="NZ_JALGBI010000001.1"/>
</dbReference>
<evidence type="ECO:0008006" key="4">
    <source>
        <dbReference type="Google" id="ProtNLM"/>
    </source>
</evidence>
<evidence type="ECO:0000256" key="1">
    <source>
        <dbReference type="SAM" id="Phobius"/>
    </source>
</evidence>
<evidence type="ECO:0000313" key="2">
    <source>
        <dbReference type="EMBL" id="MCJ0761984.1"/>
    </source>
</evidence>
<keyword evidence="3" id="KW-1185">Reference proteome</keyword>
<name>A0A9X1VTY7_9BURK</name>
<reference evidence="2" key="1">
    <citation type="submission" date="2022-03" db="EMBL/GenBank/DDBJ databases">
        <authorList>
            <person name="Woo C.Y."/>
        </authorList>
    </citation>
    <scope>NUCLEOTIDE SEQUENCE</scope>
    <source>
        <strain evidence="2">CYS-02</strain>
    </source>
</reference>
<dbReference type="Proteomes" id="UP001139447">
    <property type="component" value="Unassembled WGS sequence"/>
</dbReference>
<accession>A0A9X1VTY7</accession>
<keyword evidence="1" id="KW-0812">Transmembrane</keyword>
<keyword evidence="1" id="KW-0472">Membrane</keyword>
<dbReference type="AlphaFoldDB" id="A0A9X1VTY7"/>
<feature type="transmembrane region" description="Helical" evidence="1">
    <location>
        <begin position="36"/>
        <end position="54"/>
    </location>
</feature>
<keyword evidence="1" id="KW-1133">Transmembrane helix</keyword>
<sequence>MLLFRWTIMLLLFAAAVSFAFYAGTGQPRYKRFGLVVLKWTLIAAFCFFAVLILERLA</sequence>
<organism evidence="2 3">
    <name type="scientific">Variovorax terrae</name>
    <dbReference type="NCBI Taxonomy" id="2923278"/>
    <lineage>
        <taxon>Bacteria</taxon>
        <taxon>Pseudomonadati</taxon>
        <taxon>Pseudomonadota</taxon>
        <taxon>Betaproteobacteria</taxon>
        <taxon>Burkholderiales</taxon>
        <taxon>Comamonadaceae</taxon>
        <taxon>Variovorax</taxon>
    </lineage>
</organism>
<gene>
    <name evidence="2" type="ORF">MMF98_02055</name>
</gene>
<protein>
    <recommendedName>
        <fullName evidence="4">Transmembrane protein</fullName>
    </recommendedName>
</protein>